<dbReference type="AlphaFoldDB" id="A0A1I4Q6V6"/>
<dbReference type="InterPro" id="IPR034074">
    <property type="entry name" value="Y4bN_pept_dom"/>
</dbReference>
<dbReference type="Pfam" id="PF00082">
    <property type="entry name" value="Peptidase_S8"/>
    <property type="match status" value="1"/>
</dbReference>
<dbReference type="EMBL" id="FOTW01000018">
    <property type="protein sequence ID" value="SFM35395.1"/>
    <property type="molecule type" value="Genomic_DNA"/>
</dbReference>
<dbReference type="Proteomes" id="UP000199470">
    <property type="component" value="Unassembled WGS sequence"/>
</dbReference>
<feature type="domain" description="Peptidase S8/S53" evidence="1">
    <location>
        <begin position="308"/>
        <end position="548"/>
    </location>
</feature>
<reference evidence="2 3" key="1">
    <citation type="submission" date="2016-10" db="EMBL/GenBank/DDBJ databases">
        <authorList>
            <person name="de Groot N.N."/>
        </authorList>
    </citation>
    <scope>NUCLEOTIDE SEQUENCE [LARGE SCALE GENOMIC DNA]</scope>
    <source>
        <strain evidence="2 3">ATCC 43154</strain>
    </source>
</reference>
<dbReference type="InterPro" id="IPR036852">
    <property type="entry name" value="Peptidase_S8/S53_dom_sf"/>
</dbReference>
<accession>A0A1I4Q6V6</accession>
<sequence>MAERKNFLLGYGERLTAKILPPGGGGPKSHPYTFQEAQARLKPKLDHLVREIEQLPDLACPNEQVVAVLTLHPSYIAKSYFPADLLGAVGLRHVGSRRRSVRPEKWGKKRHKDVAVTTELFVSGPRRYFADWANYLSNWTEQTRGASELIELEDIYYMAAEDRVRPLLGDQDQPLFEVVLHASALPESQFIISGFAQYLAKLGIKADLDRRIHVGGLCFLPIRTTEEKVSQVAQFSFLRVAREMPKLRVVENTMGIESDSHRTPLLGLSDSSVLDANVRVAIFDGGLPANSVLTPWATAKEPKGIGKTVPAYLSHGQHVTSALLFGHLGDGGAITKPPCRVDHWRVLDEASGINDVQMQLFDVIQRIHGVLATNKYDFINLSLGPDMPIEDDEIHVWTAVLDSYLADGNTLATIAVGNNGEADAAAGLARVQPPSDCVNAMSIGACDAISGKWQRAPYSAIGPGRNPGVIKPDAVFFGGVSSKPFVVLGESGMLEGTTGTSFSSPAALRLGISMRAILGTPISPLAAKALLIHHCERAKHDHGEVGWGRIRESVEDLITCDDNTAHIIYQGELEPSKYLRASIPVPAGALAGKLTLKATFCFASETDAQDPVNYTRSGLEVTFRPNDSAKKDAKQKYADSAPFFKSDIYRYVDEIELRDDLAKWETTIHRSIEIDGAKLKNPVFDIHYNAREAGGIAATPGRMPYALVVTVHAPDIPDLYDRIVRRYRTQLEMLQPVIQIPIQVR</sequence>
<name>A0A1I4Q6V6_9BURK</name>
<dbReference type="OrthoDB" id="5495859at2"/>
<dbReference type="InterPro" id="IPR000209">
    <property type="entry name" value="Peptidase_S8/S53_dom"/>
</dbReference>
<keyword evidence="3" id="KW-1185">Reference proteome</keyword>
<dbReference type="Gene3D" id="3.40.50.200">
    <property type="entry name" value="Peptidase S8/S53 domain"/>
    <property type="match status" value="1"/>
</dbReference>
<evidence type="ECO:0000313" key="2">
    <source>
        <dbReference type="EMBL" id="SFM35395.1"/>
    </source>
</evidence>
<evidence type="ECO:0000313" key="3">
    <source>
        <dbReference type="Proteomes" id="UP000199470"/>
    </source>
</evidence>
<evidence type="ECO:0000259" key="1">
    <source>
        <dbReference type="Pfam" id="PF00082"/>
    </source>
</evidence>
<proteinExistence type="predicted"/>
<dbReference type="GO" id="GO:0004252">
    <property type="term" value="F:serine-type endopeptidase activity"/>
    <property type="evidence" value="ECO:0007669"/>
    <property type="project" value="InterPro"/>
</dbReference>
<gene>
    <name evidence="2" type="ORF">SAMN02982985_03768</name>
</gene>
<organism evidence="2 3">
    <name type="scientific">Rugamonas rubra</name>
    <dbReference type="NCBI Taxonomy" id="758825"/>
    <lineage>
        <taxon>Bacteria</taxon>
        <taxon>Pseudomonadati</taxon>
        <taxon>Pseudomonadota</taxon>
        <taxon>Betaproteobacteria</taxon>
        <taxon>Burkholderiales</taxon>
        <taxon>Oxalobacteraceae</taxon>
        <taxon>Telluria group</taxon>
        <taxon>Rugamonas</taxon>
    </lineage>
</organism>
<protein>
    <submittedName>
        <fullName evidence="2">Subtilase family protein</fullName>
    </submittedName>
</protein>
<dbReference type="STRING" id="758825.SAMN02982985_03768"/>
<dbReference type="SUPFAM" id="SSF52743">
    <property type="entry name" value="Subtilisin-like"/>
    <property type="match status" value="1"/>
</dbReference>
<dbReference type="RefSeq" id="WP_093389320.1">
    <property type="nucleotide sequence ID" value="NZ_FOTW01000018.1"/>
</dbReference>
<dbReference type="GO" id="GO:0006508">
    <property type="term" value="P:proteolysis"/>
    <property type="evidence" value="ECO:0007669"/>
    <property type="project" value="InterPro"/>
</dbReference>
<dbReference type="CDD" id="cd04847">
    <property type="entry name" value="Peptidases_S8_Subtilisin_like_2"/>
    <property type="match status" value="1"/>
</dbReference>